<dbReference type="Proteomes" id="UP000275078">
    <property type="component" value="Unassembled WGS sequence"/>
</dbReference>
<organism evidence="2 3">
    <name type="scientific">Ascobolus immersus RN42</name>
    <dbReference type="NCBI Taxonomy" id="1160509"/>
    <lineage>
        <taxon>Eukaryota</taxon>
        <taxon>Fungi</taxon>
        <taxon>Dikarya</taxon>
        <taxon>Ascomycota</taxon>
        <taxon>Pezizomycotina</taxon>
        <taxon>Pezizomycetes</taxon>
        <taxon>Pezizales</taxon>
        <taxon>Ascobolaceae</taxon>
        <taxon>Ascobolus</taxon>
    </lineage>
</organism>
<accession>A0A3N4HZX6</accession>
<evidence type="ECO:0000313" key="2">
    <source>
        <dbReference type="EMBL" id="RPA79402.1"/>
    </source>
</evidence>
<evidence type="ECO:0000256" key="1">
    <source>
        <dbReference type="SAM" id="MobiDB-lite"/>
    </source>
</evidence>
<keyword evidence="3" id="KW-1185">Reference proteome</keyword>
<reference evidence="2 3" key="1">
    <citation type="journal article" date="2018" name="Nat. Ecol. Evol.">
        <title>Pezizomycetes genomes reveal the molecular basis of ectomycorrhizal truffle lifestyle.</title>
        <authorList>
            <person name="Murat C."/>
            <person name="Payen T."/>
            <person name="Noel B."/>
            <person name="Kuo A."/>
            <person name="Morin E."/>
            <person name="Chen J."/>
            <person name="Kohler A."/>
            <person name="Krizsan K."/>
            <person name="Balestrini R."/>
            <person name="Da Silva C."/>
            <person name="Montanini B."/>
            <person name="Hainaut M."/>
            <person name="Levati E."/>
            <person name="Barry K.W."/>
            <person name="Belfiori B."/>
            <person name="Cichocki N."/>
            <person name="Clum A."/>
            <person name="Dockter R.B."/>
            <person name="Fauchery L."/>
            <person name="Guy J."/>
            <person name="Iotti M."/>
            <person name="Le Tacon F."/>
            <person name="Lindquist E.A."/>
            <person name="Lipzen A."/>
            <person name="Malagnac F."/>
            <person name="Mello A."/>
            <person name="Molinier V."/>
            <person name="Miyauchi S."/>
            <person name="Poulain J."/>
            <person name="Riccioni C."/>
            <person name="Rubini A."/>
            <person name="Sitrit Y."/>
            <person name="Splivallo R."/>
            <person name="Traeger S."/>
            <person name="Wang M."/>
            <person name="Zifcakova L."/>
            <person name="Wipf D."/>
            <person name="Zambonelli A."/>
            <person name="Paolocci F."/>
            <person name="Nowrousian M."/>
            <person name="Ottonello S."/>
            <person name="Baldrian P."/>
            <person name="Spatafora J.W."/>
            <person name="Henrissat B."/>
            <person name="Nagy L.G."/>
            <person name="Aury J.M."/>
            <person name="Wincker P."/>
            <person name="Grigoriev I.V."/>
            <person name="Bonfante P."/>
            <person name="Martin F.M."/>
        </authorList>
    </citation>
    <scope>NUCLEOTIDE SEQUENCE [LARGE SCALE GENOMIC DNA]</scope>
    <source>
        <strain evidence="2 3">RN42</strain>
    </source>
</reference>
<sequence>MQNLSDTSSTNNPSEDFHMHTTPPSQPEPLEESEAEKLVKKEAEELEALKNMTDGKAQDCLKGLPATKAEQKAAACLVRAFIGELGCPQGDVRFMGVEDSLGAYVVVHPRSYQRLRYEVAMVETKWWLMQFLREEEEEWELVEKSRGWRVRNIK</sequence>
<protein>
    <submittedName>
        <fullName evidence="2">Uncharacterized protein</fullName>
    </submittedName>
</protein>
<evidence type="ECO:0000313" key="3">
    <source>
        <dbReference type="Proteomes" id="UP000275078"/>
    </source>
</evidence>
<dbReference type="EMBL" id="ML119699">
    <property type="protein sequence ID" value="RPA79402.1"/>
    <property type="molecule type" value="Genomic_DNA"/>
</dbReference>
<gene>
    <name evidence="2" type="ORF">BJ508DRAFT_328302</name>
</gene>
<feature type="region of interest" description="Disordered" evidence="1">
    <location>
        <begin position="1"/>
        <end position="37"/>
    </location>
</feature>
<feature type="compositionally biased region" description="Polar residues" evidence="1">
    <location>
        <begin position="1"/>
        <end position="14"/>
    </location>
</feature>
<dbReference type="AlphaFoldDB" id="A0A3N4HZX6"/>
<name>A0A3N4HZX6_ASCIM</name>
<proteinExistence type="predicted"/>